<dbReference type="InterPro" id="IPR016024">
    <property type="entry name" value="ARM-type_fold"/>
</dbReference>
<gene>
    <name evidence="1" type="ORF">A0H81_02402</name>
</gene>
<evidence type="ECO:0000313" key="2">
    <source>
        <dbReference type="Proteomes" id="UP000092993"/>
    </source>
</evidence>
<comment type="caution">
    <text evidence="1">The sequence shown here is derived from an EMBL/GenBank/DDBJ whole genome shotgun (WGS) entry which is preliminary data.</text>
</comment>
<name>A0A1C7ML57_GRIFR</name>
<dbReference type="PANTHER" id="PTHR15430:SF1">
    <property type="entry name" value="GLOMULIN"/>
    <property type="match status" value="1"/>
</dbReference>
<keyword evidence="2" id="KW-1185">Reference proteome</keyword>
<dbReference type="EMBL" id="LUGG01000002">
    <property type="protein sequence ID" value="OBZ77602.1"/>
    <property type="molecule type" value="Genomic_DNA"/>
</dbReference>
<proteinExistence type="predicted"/>
<organism evidence="1 2">
    <name type="scientific">Grifola frondosa</name>
    <name type="common">Maitake</name>
    <name type="synonym">Polyporus frondosus</name>
    <dbReference type="NCBI Taxonomy" id="5627"/>
    <lineage>
        <taxon>Eukaryota</taxon>
        <taxon>Fungi</taxon>
        <taxon>Dikarya</taxon>
        <taxon>Basidiomycota</taxon>
        <taxon>Agaricomycotina</taxon>
        <taxon>Agaricomycetes</taxon>
        <taxon>Polyporales</taxon>
        <taxon>Grifolaceae</taxon>
        <taxon>Grifola</taxon>
    </lineage>
</organism>
<dbReference type="OMA" id="YPQMRVA"/>
<evidence type="ECO:0000313" key="1">
    <source>
        <dbReference type="EMBL" id="OBZ77602.1"/>
    </source>
</evidence>
<accession>A0A1C7ML57</accession>
<dbReference type="GO" id="GO:0055105">
    <property type="term" value="F:ubiquitin-protein transferase inhibitor activity"/>
    <property type="evidence" value="ECO:0007669"/>
    <property type="project" value="TreeGrafter"/>
</dbReference>
<dbReference type="STRING" id="5627.A0A1C7ML57"/>
<dbReference type="InterPro" id="IPR019516">
    <property type="entry name" value="Glomulin/ALF4"/>
</dbReference>
<dbReference type="Pfam" id="PF08568">
    <property type="entry name" value="Kinetochor_Ybp2"/>
    <property type="match status" value="1"/>
</dbReference>
<reference evidence="1 2" key="1">
    <citation type="submission" date="2016-03" db="EMBL/GenBank/DDBJ databases">
        <title>Whole genome sequencing of Grifola frondosa 9006-11.</title>
        <authorList>
            <person name="Min B."/>
            <person name="Park H."/>
            <person name="Kim J.-G."/>
            <person name="Cho H."/>
            <person name="Oh Y.-L."/>
            <person name="Kong W.-S."/>
            <person name="Choi I.-G."/>
        </authorList>
    </citation>
    <scope>NUCLEOTIDE SEQUENCE [LARGE SCALE GENOMIC DNA]</scope>
    <source>
        <strain evidence="1 2">9006-11</strain>
    </source>
</reference>
<protein>
    <recommendedName>
        <fullName evidence="3">YAP1-binding protein 2</fullName>
    </recommendedName>
</protein>
<dbReference type="AlphaFoldDB" id="A0A1C7ML57"/>
<dbReference type="Proteomes" id="UP000092993">
    <property type="component" value="Unassembled WGS sequence"/>
</dbReference>
<dbReference type="PANTHER" id="PTHR15430">
    <property type="entry name" value="GLOMULIN"/>
    <property type="match status" value="1"/>
</dbReference>
<dbReference type="InterPro" id="IPR013877">
    <property type="entry name" value="YAP-bd/ALF4/Glomulin"/>
</dbReference>
<evidence type="ECO:0008006" key="3">
    <source>
        <dbReference type="Google" id="ProtNLM"/>
    </source>
</evidence>
<dbReference type="OrthoDB" id="5396786at2759"/>
<dbReference type="GO" id="GO:0005737">
    <property type="term" value="C:cytoplasm"/>
    <property type="evidence" value="ECO:0007669"/>
    <property type="project" value="TreeGrafter"/>
</dbReference>
<dbReference type="SUPFAM" id="SSF48371">
    <property type="entry name" value="ARM repeat"/>
    <property type="match status" value="1"/>
</dbReference>
<sequence length="550" mass="60989">MDTLKEVLGLDHWDLDEDPGVALTSLILSAIREDNPQCTLTQISLAINKLDSASFLEPLTVLPLLSSSLDDGASEIITSMGKRCNAKEVVMATQEAIESLERHLQTEDEDEQEPSRLSTANELSRLLRLYGAAIPRLPKRKKLPSETLKPLLSELESTILLASHSAAANDGRLLILSVSLSITLMFEWVGSDDTEERSKVAAMLYHLLSSTIEVFASTRDASFIKLCLSRYGRCYKRCLDDNEETRSNCSHMRKSTSLGSLILLAHSPSYLFSIPHLTTFFPIVLTSIQSSVALDEVLSLLITSFAPLHSQSPRPDLPPDLIVPLIHILPYLASSHPDPSTRHQTFKLISVILALTPSPLRLRLLHDLLTDSDLPPQMRVAAVGLVKDAVLEALVTAPGSTESNRNVFASFLFLRTLGPAILRTDPPDLLNSSNLRVNDFLETSEPLRLVECLAFYYVLLQRDTSNRTGVRDLDSIMNVQETLLYPLRRRFTQWDLDTDGPETSGDHAAMQLGILDMWLERVQGTSDDILQAHSAASHNLFGRLSTVYNC</sequence>